<proteinExistence type="predicted"/>
<feature type="compositionally biased region" description="Basic and acidic residues" evidence="1">
    <location>
        <begin position="269"/>
        <end position="296"/>
    </location>
</feature>
<accession>A0ABS1MKW9</accession>
<evidence type="ECO:0000256" key="2">
    <source>
        <dbReference type="SAM" id="Phobius"/>
    </source>
</evidence>
<feature type="compositionally biased region" description="Low complexity" evidence="1">
    <location>
        <begin position="259"/>
        <end position="268"/>
    </location>
</feature>
<dbReference type="Proteomes" id="UP000629371">
    <property type="component" value="Unassembled WGS sequence"/>
</dbReference>
<keyword evidence="2" id="KW-1133">Transmembrane helix</keyword>
<feature type="transmembrane region" description="Helical" evidence="2">
    <location>
        <begin position="82"/>
        <end position="106"/>
    </location>
</feature>
<reference evidence="3 4" key="1">
    <citation type="submission" date="2021-01" db="EMBL/GenBank/DDBJ databases">
        <title>WGS of actinomycetes isolated from Thailand.</title>
        <authorList>
            <person name="Thawai C."/>
        </authorList>
    </citation>
    <scope>NUCLEOTIDE SEQUENCE [LARGE SCALE GENOMIC DNA]</scope>
    <source>
        <strain evidence="3 4">CH9-7</strain>
    </source>
</reference>
<sequence>MAGSEPVYDAVRAGDEVKLTYWRGEIRTVRFRTAAQETWESPEGNWRFPLGAGLFLLPFALMVWWLAWWHRCRYTSTTHPRLWQLTVATVTGTVVSCVGIFASMVGRDVPDAVLITAAAVLPAAGLGALCAWGQQRRTNRAAATVSSIVPVPPTDKRCLRAAVLGDVPYSVDGFDHLVVGDGRPATTPDPEGRVARRTLPETLVVQHVRALQPDDPQSWKQAFKYDAAVIECEDGDHTVLIAIARRDAPLALGALVTPPSSSLTTTDSGQHKHLDERHACANEHRTSANARRTDDA</sequence>
<dbReference type="EMBL" id="JAERRI010000001">
    <property type="protein sequence ID" value="MBL1088081.1"/>
    <property type="molecule type" value="Genomic_DNA"/>
</dbReference>
<dbReference type="RefSeq" id="WP_201801281.1">
    <property type="nucleotide sequence ID" value="NZ_JAERRI010000001.1"/>
</dbReference>
<evidence type="ECO:0000256" key="1">
    <source>
        <dbReference type="SAM" id="MobiDB-lite"/>
    </source>
</evidence>
<organism evidence="3 4">
    <name type="scientific">Streptomyces siderophoricus</name>
    <dbReference type="NCBI Taxonomy" id="2802281"/>
    <lineage>
        <taxon>Bacteria</taxon>
        <taxon>Bacillati</taxon>
        <taxon>Actinomycetota</taxon>
        <taxon>Actinomycetes</taxon>
        <taxon>Kitasatosporales</taxon>
        <taxon>Streptomycetaceae</taxon>
        <taxon>Streptomyces</taxon>
    </lineage>
</organism>
<evidence type="ECO:0000313" key="4">
    <source>
        <dbReference type="Proteomes" id="UP000629371"/>
    </source>
</evidence>
<comment type="caution">
    <text evidence="3">The sequence shown here is derived from an EMBL/GenBank/DDBJ whole genome shotgun (WGS) entry which is preliminary data.</text>
</comment>
<evidence type="ECO:0000313" key="3">
    <source>
        <dbReference type="EMBL" id="MBL1088081.1"/>
    </source>
</evidence>
<name>A0ABS1MKW9_9ACTN</name>
<keyword evidence="2" id="KW-0472">Membrane</keyword>
<feature type="transmembrane region" description="Helical" evidence="2">
    <location>
        <begin position="48"/>
        <end position="70"/>
    </location>
</feature>
<keyword evidence="2" id="KW-0812">Transmembrane</keyword>
<feature type="region of interest" description="Disordered" evidence="1">
    <location>
        <begin position="259"/>
        <end position="296"/>
    </location>
</feature>
<keyword evidence="4" id="KW-1185">Reference proteome</keyword>
<gene>
    <name evidence="3" type="ORF">JK360_01500</name>
</gene>
<protein>
    <submittedName>
        <fullName evidence="3">Uncharacterized protein</fullName>
    </submittedName>
</protein>
<feature type="transmembrane region" description="Helical" evidence="2">
    <location>
        <begin position="112"/>
        <end position="132"/>
    </location>
</feature>